<name>A0A1H2XVF1_9FLAO</name>
<proteinExistence type="predicted"/>
<evidence type="ECO:0000313" key="2">
    <source>
        <dbReference type="Proteomes" id="UP000182771"/>
    </source>
</evidence>
<comment type="caution">
    <text evidence="1">The sequence shown here is derived from an EMBL/GenBank/DDBJ whole genome shotgun (WGS) entry which is preliminary data.</text>
</comment>
<organism evidence="1 2">
    <name type="scientific">Capnocytophaga granulosa</name>
    <dbReference type="NCBI Taxonomy" id="45242"/>
    <lineage>
        <taxon>Bacteria</taxon>
        <taxon>Pseudomonadati</taxon>
        <taxon>Bacteroidota</taxon>
        <taxon>Flavobacteriia</taxon>
        <taxon>Flavobacteriales</taxon>
        <taxon>Flavobacteriaceae</taxon>
        <taxon>Capnocytophaga</taxon>
    </lineage>
</organism>
<dbReference type="EMBL" id="FNND01000006">
    <property type="protein sequence ID" value="SDW96821.1"/>
    <property type="molecule type" value="Genomic_DNA"/>
</dbReference>
<dbReference type="AlphaFoldDB" id="A0A1H2XVF1"/>
<gene>
    <name evidence="1" type="ORF">SAMN05444420_10610</name>
</gene>
<evidence type="ECO:0000313" key="1">
    <source>
        <dbReference type="EMBL" id="SDW96821.1"/>
    </source>
</evidence>
<protein>
    <submittedName>
        <fullName evidence="1">Uncharacterized protein</fullName>
    </submittedName>
</protein>
<sequence>MTMYYFQDAKVQSIFQIRMDFFATNIDYFAAMEMPTLSLNCLGETPTSLLK</sequence>
<dbReference type="Proteomes" id="UP000182771">
    <property type="component" value="Unassembled WGS sequence"/>
</dbReference>
<reference evidence="1 2" key="1">
    <citation type="submission" date="2016-10" db="EMBL/GenBank/DDBJ databases">
        <authorList>
            <person name="Varghese N."/>
            <person name="Submissions S."/>
        </authorList>
    </citation>
    <scope>NUCLEOTIDE SEQUENCE [LARGE SCALE GENOMIC DNA]</scope>
    <source>
        <strain evidence="1 2">DSM 11449</strain>
    </source>
</reference>
<accession>A0A1H2XVF1</accession>
<keyword evidence="2" id="KW-1185">Reference proteome</keyword>